<dbReference type="EMBL" id="JBEPLJ010000040">
    <property type="protein sequence ID" value="MET3588872.1"/>
    <property type="molecule type" value="Genomic_DNA"/>
</dbReference>
<gene>
    <name evidence="1" type="ORF">ABID21_005012</name>
</gene>
<dbReference type="Proteomes" id="UP001549031">
    <property type="component" value="Unassembled WGS sequence"/>
</dbReference>
<dbReference type="RefSeq" id="WP_247246493.1">
    <property type="nucleotide sequence ID" value="NZ_JALJRA010000041.1"/>
</dbReference>
<evidence type="ECO:0000313" key="1">
    <source>
        <dbReference type="EMBL" id="MET3588872.1"/>
    </source>
</evidence>
<comment type="caution">
    <text evidence="1">The sequence shown here is derived from an EMBL/GenBank/DDBJ whole genome shotgun (WGS) entry which is preliminary data.</text>
</comment>
<evidence type="ECO:0000313" key="2">
    <source>
        <dbReference type="Proteomes" id="UP001549031"/>
    </source>
</evidence>
<organism evidence="1 2">
    <name type="scientific">Pseudorhizobium tarimense</name>
    <dbReference type="NCBI Taxonomy" id="1079109"/>
    <lineage>
        <taxon>Bacteria</taxon>
        <taxon>Pseudomonadati</taxon>
        <taxon>Pseudomonadota</taxon>
        <taxon>Alphaproteobacteria</taxon>
        <taxon>Hyphomicrobiales</taxon>
        <taxon>Rhizobiaceae</taxon>
        <taxon>Rhizobium/Agrobacterium group</taxon>
        <taxon>Pseudorhizobium</taxon>
    </lineage>
</organism>
<accession>A0ABV2HEN3</accession>
<protein>
    <submittedName>
        <fullName evidence="1">Uncharacterized protein</fullName>
    </submittedName>
</protein>
<reference evidence="1 2" key="1">
    <citation type="submission" date="2024-06" db="EMBL/GenBank/DDBJ databases">
        <title>Genomic Encyclopedia of Type Strains, Phase IV (KMG-IV): sequencing the most valuable type-strain genomes for metagenomic binning, comparative biology and taxonomic classification.</title>
        <authorList>
            <person name="Goeker M."/>
        </authorList>
    </citation>
    <scope>NUCLEOTIDE SEQUENCE [LARGE SCALE GENOMIC DNA]</scope>
    <source>
        <strain evidence="1 2">DSM 105042</strain>
    </source>
</reference>
<proteinExistence type="predicted"/>
<name>A0ABV2HEN3_9HYPH</name>
<sequence length="101" mass="11282">MVKRNRAAFGGSKKTRAKQLRGLIAKLDYLIARSIGLKHFSYKVRRHQAEMALKGVNRSMKPKRPKNGRTPYVVCWGVLQEAAVKAFKSVKATAEADLGVQ</sequence>
<keyword evidence="2" id="KW-1185">Reference proteome</keyword>